<keyword evidence="2 6" id="KW-0645">Protease</keyword>
<evidence type="ECO:0000256" key="1">
    <source>
        <dbReference type="ARBA" id="ARBA00008764"/>
    </source>
</evidence>
<feature type="domain" description="Peptidase S1" evidence="8">
    <location>
        <begin position="170"/>
        <end position="310"/>
    </location>
</feature>
<name>A0AAP5MCY5_9CYAN</name>
<evidence type="ECO:0000259" key="8">
    <source>
        <dbReference type="Pfam" id="PF00089"/>
    </source>
</evidence>
<dbReference type="GO" id="GO:0004252">
    <property type="term" value="F:serine-type endopeptidase activity"/>
    <property type="evidence" value="ECO:0007669"/>
    <property type="project" value="InterPro"/>
</dbReference>
<comment type="similarity">
    <text evidence="1 6">Belongs to the peptidase S1B family.</text>
</comment>
<accession>A0AAP5MCY5</accession>
<sequence length="373" mass="40272">MRRFWFGTNVLKTLLVSLTLLLFICTNAFASELPEIQTSIISYGTPVQKTNPNTPVSSDELVTKQRGGEGEPAFLVAMLPKEQELESESTYEVGSTGLAGGEPSYRGTAPDGVADASRSEFTEATESVEEFINLLSLEAVSAPVGVETIIGPDERVKVDPTTTFPARAVALITFDGGRCTGWLYGKDIVATAGHCVHTGGSSGTWRTNVRVYPGRNGSSSPYGSCSAKRLHSVDGWTKDGNQEYDYGAIKLNCSIGNTTGWFGYWWQSASLANLPSIINGYPGDKPLEQWKSTDTIRVSQTNKVFYQNDTVPGMSGGPVYYDRPSGSSFCSGYCGMAIHAYGLFNGAPYNTNNSATRITEARFNNLKAWKDAA</sequence>
<dbReference type="PANTHER" id="PTHR15462:SF8">
    <property type="entry name" value="SERINE PROTEASE"/>
    <property type="match status" value="1"/>
</dbReference>
<dbReference type="InterPro" id="IPR008256">
    <property type="entry name" value="Peptidase_S1B"/>
</dbReference>
<evidence type="ECO:0000256" key="6">
    <source>
        <dbReference type="RuleBase" id="RU004296"/>
    </source>
</evidence>
<protein>
    <recommendedName>
        <fullName evidence="6">Serine protease</fullName>
        <ecNumber evidence="6">3.4.21.-</ecNumber>
    </recommendedName>
</protein>
<dbReference type="GO" id="GO:0006508">
    <property type="term" value="P:proteolysis"/>
    <property type="evidence" value="ECO:0007669"/>
    <property type="project" value="UniProtKB-KW"/>
</dbReference>
<dbReference type="EC" id="3.4.21.-" evidence="6"/>
<feature type="region of interest" description="Disordered" evidence="7">
    <location>
        <begin position="85"/>
        <end position="114"/>
    </location>
</feature>
<dbReference type="SUPFAM" id="SSF50494">
    <property type="entry name" value="Trypsin-like serine proteases"/>
    <property type="match status" value="1"/>
</dbReference>
<dbReference type="AlphaFoldDB" id="A0AAP5MCY5"/>
<gene>
    <name evidence="9" type="ORF">G7B40_035170</name>
</gene>
<organism evidence="9 10">
    <name type="scientific">Aetokthonos hydrillicola Thurmond2011</name>
    <dbReference type="NCBI Taxonomy" id="2712845"/>
    <lineage>
        <taxon>Bacteria</taxon>
        <taxon>Bacillati</taxon>
        <taxon>Cyanobacteriota</taxon>
        <taxon>Cyanophyceae</taxon>
        <taxon>Nostocales</taxon>
        <taxon>Hapalosiphonaceae</taxon>
        <taxon>Aetokthonos</taxon>
    </lineage>
</organism>
<dbReference type="InterPro" id="IPR009003">
    <property type="entry name" value="Peptidase_S1_PA"/>
</dbReference>
<feature type="signal peptide" evidence="6">
    <location>
        <begin position="1"/>
        <end position="30"/>
    </location>
</feature>
<dbReference type="EMBL" id="JAALHA020000027">
    <property type="protein sequence ID" value="MDR9899762.1"/>
    <property type="molecule type" value="Genomic_DNA"/>
</dbReference>
<evidence type="ECO:0000313" key="9">
    <source>
        <dbReference type="EMBL" id="MDR9899762.1"/>
    </source>
</evidence>
<dbReference type="Pfam" id="PF00089">
    <property type="entry name" value="Trypsin"/>
    <property type="match status" value="1"/>
</dbReference>
<evidence type="ECO:0000256" key="2">
    <source>
        <dbReference type="ARBA" id="ARBA00022670"/>
    </source>
</evidence>
<dbReference type="Proteomes" id="UP000667802">
    <property type="component" value="Unassembled WGS sequence"/>
</dbReference>
<dbReference type="PRINTS" id="PR00839">
    <property type="entry name" value="V8PROTEASE"/>
</dbReference>
<reference evidence="10" key="1">
    <citation type="journal article" date="2021" name="Science">
        <title>Hunting the eagle killer: A cyanobacterial neurotoxin causes vacuolar myelinopathy.</title>
        <authorList>
            <person name="Breinlinger S."/>
            <person name="Phillips T.J."/>
            <person name="Haram B.N."/>
            <person name="Mares J."/>
            <person name="Martinez Yerena J.A."/>
            <person name="Hrouzek P."/>
            <person name="Sobotka R."/>
            <person name="Henderson W.M."/>
            <person name="Schmieder P."/>
            <person name="Williams S.M."/>
            <person name="Lauderdale J.D."/>
            <person name="Wilde H.D."/>
            <person name="Gerrin W."/>
            <person name="Kust A."/>
            <person name="Washington J.W."/>
            <person name="Wagner C."/>
            <person name="Geier B."/>
            <person name="Liebeke M."/>
            <person name="Enke H."/>
            <person name="Niedermeyer T.H.J."/>
            <person name="Wilde S.B."/>
        </authorList>
    </citation>
    <scope>NUCLEOTIDE SEQUENCE [LARGE SCALE GENOMIC DNA]</scope>
    <source>
        <strain evidence="10">Thurmond2011</strain>
    </source>
</reference>
<keyword evidence="4 6" id="KW-0378">Hydrolase</keyword>
<dbReference type="InterPro" id="IPR043504">
    <property type="entry name" value="Peptidase_S1_PA_chymotrypsin"/>
</dbReference>
<evidence type="ECO:0000256" key="4">
    <source>
        <dbReference type="ARBA" id="ARBA00022801"/>
    </source>
</evidence>
<dbReference type="RefSeq" id="WP_310834360.1">
    <property type="nucleotide sequence ID" value="NZ_JAALHA020000027.1"/>
</dbReference>
<evidence type="ECO:0000256" key="3">
    <source>
        <dbReference type="ARBA" id="ARBA00022729"/>
    </source>
</evidence>
<keyword evidence="3 6" id="KW-0732">Signal</keyword>
<dbReference type="PANTHER" id="PTHR15462">
    <property type="entry name" value="SERINE PROTEASE"/>
    <property type="match status" value="1"/>
</dbReference>
<evidence type="ECO:0000256" key="5">
    <source>
        <dbReference type="ARBA" id="ARBA00022825"/>
    </source>
</evidence>
<feature type="chain" id="PRO_5042667654" description="Serine protease" evidence="6">
    <location>
        <begin position="31"/>
        <end position="373"/>
    </location>
</feature>
<dbReference type="InterPro" id="IPR001254">
    <property type="entry name" value="Trypsin_dom"/>
</dbReference>
<evidence type="ECO:0000256" key="7">
    <source>
        <dbReference type="SAM" id="MobiDB-lite"/>
    </source>
</evidence>
<dbReference type="InterPro" id="IPR050966">
    <property type="entry name" value="Glutamyl_endopeptidase"/>
</dbReference>
<evidence type="ECO:0000313" key="10">
    <source>
        <dbReference type="Proteomes" id="UP000667802"/>
    </source>
</evidence>
<keyword evidence="5 6" id="KW-0720">Serine protease</keyword>
<dbReference type="Gene3D" id="2.40.10.10">
    <property type="entry name" value="Trypsin-like serine proteases"/>
    <property type="match status" value="2"/>
</dbReference>
<proteinExistence type="inferred from homology"/>
<keyword evidence="10" id="KW-1185">Reference proteome</keyword>
<comment type="caution">
    <text evidence="9">The sequence shown here is derived from an EMBL/GenBank/DDBJ whole genome shotgun (WGS) entry which is preliminary data.</text>
</comment>